<dbReference type="GO" id="GO:0043565">
    <property type="term" value="F:sequence-specific DNA binding"/>
    <property type="evidence" value="ECO:0007669"/>
    <property type="project" value="TreeGrafter"/>
</dbReference>
<evidence type="ECO:0000256" key="4">
    <source>
        <dbReference type="ARBA" id="ARBA00023163"/>
    </source>
</evidence>
<evidence type="ECO:0000256" key="2">
    <source>
        <dbReference type="ARBA" id="ARBA00023015"/>
    </source>
</evidence>
<comment type="similarity">
    <text evidence="1">Belongs to the LysR transcriptional regulatory family.</text>
</comment>
<dbReference type="Pfam" id="PF03466">
    <property type="entry name" value="LysR_substrate"/>
    <property type="match status" value="1"/>
</dbReference>
<dbReference type="InterPro" id="IPR036390">
    <property type="entry name" value="WH_DNA-bd_sf"/>
</dbReference>
<dbReference type="SUPFAM" id="SSF46785">
    <property type="entry name" value="Winged helix' DNA-binding domain"/>
    <property type="match status" value="1"/>
</dbReference>
<dbReference type="InterPro" id="IPR000847">
    <property type="entry name" value="LysR_HTH_N"/>
</dbReference>
<sequence>MKTEDIKLFHIVVDSSSLVRAAELLNLPKSNVSRRIKALEQEIDTHLFHRSARALKLTEKGQLFYSETKAMVSQLDGLLERLSHNQYELSGHLRIQVLPLPEVLNLTDLVHQFMELHPKVTVEIITSSHESNLIENHIDVALRIGRQLEDSTLIARPVNEVIFGCYASPSYLANIPMPTKVADLEQLQVIRWRLPNGKLARDFYQGNLRFNTPSRLTVNHPEHLIQAAVKGKGLIMYPKHLVANLVSSGELVEILPEKLPLTSFSWLVYPTKKSLSNTATKLVEYIVDQSRIQNPKKCPDVYA</sequence>
<dbReference type="Gene3D" id="1.10.10.10">
    <property type="entry name" value="Winged helix-like DNA-binding domain superfamily/Winged helix DNA-binding domain"/>
    <property type="match status" value="1"/>
</dbReference>
<evidence type="ECO:0000313" key="7">
    <source>
        <dbReference type="Proteomes" id="UP000501602"/>
    </source>
</evidence>
<proteinExistence type="inferred from homology"/>
<dbReference type="Gene3D" id="3.40.190.290">
    <property type="match status" value="1"/>
</dbReference>
<dbReference type="SUPFAM" id="SSF53850">
    <property type="entry name" value="Periplasmic binding protein-like II"/>
    <property type="match status" value="1"/>
</dbReference>
<keyword evidence="2" id="KW-0805">Transcription regulation</keyword>
<reference evidence="6 7" key="1">
    <citation type="submission" date="2020-04" db="EMBL/GenBank/DDBJ databases">
        <title>Ferrimonas sp. S7 isolated from sea water.</title>
        <authorList>
            <person name="Bae S.S."/>
            <person name="Baek K."/>
        </authorList>
    </citation>
    <scope>NUCLEOTIDE SEQUENCE [LARGE SCALE GENOMIC DNA]</scope>
    <source>
        <strain evidence="6 7">S7</strain>
    </source>
</reference>
<dbReference type="PANTHER" id="PTHR30537:SF68">
    <property type="entry name" value="TRANSCRIPTIONAL REGULATOR-RELATED"/>
    <property type="match status" value="1"/>
</dbReference>
<evidence type="ECO:0000256" key="1">
    <source>
        <dbReference type="ARBA" id="ARBA00009437"/>
    </source>
</evidence>
<dbReference type="Proteomes" id="UP000501602">
    <property type="component" value="Chromosome"/>
</dbReference>
<dbReference type="AlphaFoldDB" id="A0A6H1UCS1"/>
<dbReference type="InterPro" id="IPR058163">
    <property type="entry name" value="LysR-type_TF_proteobact-type"/>
</dbReference>
<dbReference type="EMBL" id="CP051180">
    <property type="protein sequence ID" value="QIZ76638.1"/>
    <property type="molecule type" value="Genomic_DNA"/>
</dbReference>
<dbReference type="GO" id="GO:0003700">
    <property type="term" value="F:DNA-binding transcription factor activity"/>
    <property type="evidence" value="ECO:0007669"/>
    <property type="project" value="InterPro"/>
</dbReference>
<feature type="domain" description="HTH lysR-type" evidence="5">
    <location>
        <begin position="1"/>
        <end position="58"/>
    </location>
</feature>
<gene>
    <name evidence="6" type="ORF">HER31_07005</name>
</gene>
<dbReference type="PANTHER" id="PTHR30537">
    <property type="entry name" value="HTH-TYPE TRANSCRIPTIONAL REGULATOR"/>
    <property type="match status" value="1"/>
</dbReference>
<evidence type="ECO:0000313" key="6">
    <source>
        <dbReference type="EMBL" id="QIZ76638.1"/>
    </source>
</evidence>
<keyword evidence="4" id="KW-0804">Transcription</keyword>
<protein>
    <submittedName>
        <fullName evidence="6">LysR family transcriptional regulator</fullName>
    </submittedName>
</protein>
<dbReference type="Pfam" id="PF00126">
    <property type="entry name" value="HTH_1"/>
    <property type="match status" value="1"/>
</dbReference>
<organism evidence="6 7">
    <name type="scientific">Ferrimonas lipolytica</name>
    <dbReference type="NCBI Taxonomy" id="2724191"/>
    <lineage>
        <taxon>Bacteria</taxon>
        <taxon>Pseudomonadati</taxon>
        <taxon>Pseudomonadota</taxon>
        <taxon>Gammaproteobacteria</taxon>
        <taxon>Alteromonadales</taxon>
        <taxon>Ferrimonadaceae</taxon>
        <taxon>Ferrimonas</taxon>
    </lineage>
</organism>
<dbReference type="GO" id="GO:0006351">
    <property type="term" value="P:DNA-templated transcription"/>
    <property type="evidence" value="ECO:0007669"/>
    <property type="project" value="TreeGrafter"/>
</dbReference>
<dbReference type="InterPro" id="IPR005119">
    <property type="entry name" value="LysR_subst-bd"/>
</dbReference>
<evidence type="ECO:0000256" key="3">
    <source>
        <dbReference type="ARBA" id="ARBA00023125"/>
    </source>
</evidence>
<dbReference type="InterPro" id="IPR036388">
    <property type="entry name" value="WH-like_DNA-bd_sf"/>
</dbReference>
<dbReference type="KEGG" id="fes:HER31_07005"/>
<dbReference type="CDD" id="cd08422">
    <property type="entry name" value="PBP2_CrgA_like"/>
    <property type="match status" value="1"/>
</dbReference>
<evidence type="ECO:0000259" key="5">
    <source>
        <dbReference type="PROSITE" id="PS50931"/>
    </source>
</evidence>
<dbReference type="FunFam" id="1.10.10.10:FF:000001">
    <property type="entry name" value="LysR family transcriptional regulator"/>
    <property type="match status" value="1"/>
</dbReference>
<dbReference type="PROSITE" id="PS50931">
    <property type="entry name" value="HTH_LYSR"/>
    <property type="match status" value="1"/>
</dbReference>
<keyword evidence="7" id="KW-1185">Reference proteome</keyword>
<keyword evidence="3" id="KW-0238">DNA-binding</keyword>
<accession>A0A6H1UCS1</accession>
<name>A0A6H1UCS1_9GAMM</name>
<dbReference type="RefSeq" id="WP_168659900.1">
    <property type="nucleotide sequence ID" value="NZ_CP051180.1"/>
</dbReference>